<keyword evidence="4" id="KW-1003">Cell membrane</keyword>
<feature type="transmembrane region" description="Helical" evidence="8">
    <location>
        <begin position="202"/>
        <end position="221"/>
    </location>
</feature>
<dbReference type="GO" id="GO:0033214">
    <property type="term" value="P:siderophore-iron import into cell"/>
    <property type="evidence" value="ECO:0007669"/>
    <property type="project" value="TreeGrafter"/>
</dbReference>
<evidence type="ECO:0000256" key="2">
    <source>
        <dbReference type="ARBA" id="ARBA00007935"/>
    </source>
</evidence>
<proteinExistence type="inferred from homology"/>
<dbReference type="EMBL" id="CP052766">
    <property type="protein sequence ID" value="QJR80655.1"/>
    <property type="molecule type" value="Genomic_DNA"/>
</dbReference>
<dbReference type="RefSeq" id="WP_075608047.1">
    <property type="nucleotide sequence ID" value="NZ_CP052766.1"/>
</dbReference>
<evidence type="ECO:0000256" key="6">
    <source>
        <dbReference type="ARBA" id="ARBA00022989"/>
    </source>
</evidence>
<protein>
    <submittedName>
        <fullName evidence="9">Iron ABC transporter permease</fullName>
    </submittedName>
</protein>
<dbReference type="PANTHER" id="PTHR30472">
    <property type="entry name" value="FERRIC ENTEROBACTIN TRANSPORT SYSTEM PERMEASE PROTEIN"/>
    <property type="match status" value="1"/>
</dbReference>
<dbReference type="KEGG" id="apel:CA267_007605"/>
<feature type="transmembrane region" description="Helical" evidence="8">
    <location>
        <begin position="137"/>
        <end position="158"/>
    </location>
</feature>
<organism evidence="9 10">
    <name type="scientific">Alteromonas pelagimontana</name>
    <dbReference type="NCBI Taxonomy" id="1858656"/>
    <lineage>
        <taxon>Bacteria</taxon>
        <taxon>Pseudomonadati</taxon>
        <taxon>Pseudomonadota</taxon>
        <taxon>Gammaproteobacteria</taxon>
        <taxon>Alteromonadales</taxon>
        <taxon>Alteromonadaceae</taxon>
        <taxon>Alteromonas/Salinimonas group</taxon>
        <taxon>Alteromonas</taxon>
    </lineage>
</organism>
<feature type="transmembrane region" description="Helical" evidence="8">
    <location>
        <begin position="110"/>
        <end position="131"/>
    </location>
</feature>
<comment type="subcellular location">
    <subcellularLocation>
        <location evidence="1">Cell membrane</location>
        <topology evidence="1">Multi-pass membrane protein</topology>
    </subcellularLocation>
</comment>
<dbReference type="PANTHER" id="PTHR30472:SF25">
    <property type="entry name" value="ABC TRANSPORTER PERMEASE PROTEIN MJ0876-RELATED"/>
    <property type="match status" value="1"/>
</dbReference>
<dbReference type="SUPFAM" id="SSF81345">
    <property type="entry name" value="ABC transporter involved in vitamin B12 uptake, BtuC"/>
    <property type="match status" value="1"/>
</dbReference>
<keyword evidence="10" id="KW-1185">Reference proteome</keyword>
<comment type="similarity">
    <text evidence="2">Belongs to the binding-protein-dependent transport system permease family. FecCD subfamily.</text>
</comment>
<evidence type="ECO:0000313" key="9">
    <source>
        <dbReference type="EMBL" id="QJR80655.1"/>
    </source>
</evidence>
<dbReference type="GO" id="GO:0005886">
    <property type="term" value="C:plasma membrane"/>
    <property type="evidence" value="ECO:0007669"/>
    <property type="project" value="UniProtKB-SubCell"/>
</dbReference>
<sequence>MIAQAPEVLPDNRHFYARHRARLVGIAVLFALLLLAAYFAIMSGNFPIPFSALLQSWLRAGPLPTELSTPAYIVSQLRLPRVLLAGLIGAMLGMSGCAMQGLVRNPLADPGLIGISGGAAAAATLSMAVFPPAMAELAPYWVTIWAFGGALAAVWLVIRLANTPAGLSVATLILAGVAINALTGTVIGAVSYVASDDALRQISYWTMGSLAGANWSTLTIINPRSA</sequence>
<name>A0A6M4MDJ6_9ALTE</name>
<feature type="transmembrane region" description="Helical" evidence="8">
    <location>
        <begin position="82"/>
        <end position="103"/>
    </location>
</feature>
<dbReference type="InterPro" id="IPR037294">
    <property type="entry name" value="ABC_BtuC-like"/>
</dbReference>
<reference evidence="10" key="1">
    <citation type="submission" date="2014-12" db="EMBL/GenBank/DDBJ databases">
        <title>Complete genome sequence of a multi-drug resistant Klebsiella pneumoniae.</title>
        <authorList>
            <person name="Hua X."/>
            <person name="Chen Q."/>
            <person name="Li X."/>
            <person name="Feng Y."/>
            <person name="Ruan Z."/>
            <person name="Yu Y."/>
        </authorList>
    </citation>
    <scope>NUCLEOTIDE SEQUENCE [LARGE SCALE GENOMIC DNA]</scope>
    <source>
        <strain evidence="10">5.12</strain>
    </source>
</reference>
<gene>
    <name evidence="9" type="ORF">CA267_007605</name>
</gene>
<evidence type="ECO:0000256" key="7">
    <source>
        <dbReference type="ARBA" id="ARBA00023136"/>
    </source>
</evidence>
<evidence type="ECO:0000256" key="1">
    <source>
        <dbReference type="ARBA" id="ARBA00004651"/>
    </source>
</evidence>
<evidence type="ECO:0000313" key="10">
    <source>
        <dbReference type="Proteomes" id="UP000219285"/>
    </source>
</evidence>
<feature type="transmembrane region" description="Helical" evidence="8">
    <location>
        <begin position="21"/>
        <end position="41"/>
    </location>
</feature>
<keyword evidence="3" id="KW-0813">Transport</keyword>
<dbReference type="GO" id="GO:0022857">
    <property type="term" value="F:transmembrane transporter activity"/>
    <property type="evidence" value="ECO:0007669"/>
    <property type="project" value="InterPro"/>
</dbReference>
<reference evidence="9 10" key="2">
    <citation type="submission" date="2020-04" db="EMBL/GenBank/DDBJ databases">
        <title>Complete genome sequence of Alteromonas pelagimontana 5.12T.</title>
        <authorList>
            <person name="Sinha R.K."/>
            <person name="Krishnan K.P."/>
            <person name="Kurian J.P."/>
        </authorList>
    </citation>
    <scope>NUCLEOTIDE SEQUENCE [LARGE SCALE GENOMIC DNA]</scope>
    <source>
        <strain evidence="9 10">5.12</strain>
    </source>
</reference>
<accession>A0A6M4MDJ6</accession>
<keyword evidence="5 8" id="KW-0812">Transmembrane</keyword>
<dbReference type="InterPro" id="IPR000522">
    <property type="entry name" value="ABC_transptr_permease_BtuC"/>
</dbReference>
<dbReference type="AlphaFoldDB" id="A0A6M4MDJ6"/>
<evidence type="ECO:0000256" key="4">
    <source>
        <dbReference type="ARBA" id="ARBA00022475"/>
    </source>
</evidence>
<evidence type="ECO:0000256" key="3">
    <source>
        <dbReference type="ARBA" id="ARBA00022448"/>
    </source>
</evidence>
<feature type="transmembrane region" description="Helical" evidence="8">
    <location>
        <begin position="165"/>
        <end position="190"/>
    </location>
</feature>
<dbReference type="Pfam" id="PF01032">
    <property type="entry name" value="FecCD"/>
    <property type="match status" value="1"/>
</dbReference>
<dbReference type="Proteomes" id="UP000219285">
    <property type="component" value="Chromosome"/>
</dbReference>
<dbReference type="Gene3D" id="1.10.3470.10">
    <property type="entry name" value="ABC transporter involved in vitamin B12 uptake, BtuC"/>
    <property type="match status" value="1"/>
</dbReference>
<evidence type="ECO:0000256" key="5">
    <source>
        <dbReference type="ARBA" id="ARBA00022692"/>
    </source>
</evidence>
<dbReference type="OrthoDB" id="9055647at2"/>
<keyword evidence="7 8" id="KW-0472">Membrane</keyword>
<keyword evidence="6 8" id="KW-1133">Transmembrane helix</keyword>
<evidence type="ECO:0000256" key="8">
    <source>
        <dbReference type="SAM" id="Phobius"/>
    </source>
</evidence>